<dbReference type="Proteomes" id="UP000181942">
    <property type="component" value="Unassembled WGS sequence"/>
</dbReference>
<gene>
    <name evidence="1" type="ORF">SAMN02787118_110131</name>
</gene>
<sequence length="85" mass="8976">MWLLACVGAGAILWLLTSAPDISSAYPRSKCHSVLGTEWTPAYGSMEEGVEATCASFQSRRLGWAVLVSVPTVALTSAGMRSRSA</sequence>
<name>A0A1I2KGB5_9ACTN</name>
<reference evidence="1 2" key="1">
    <citation type="submission" date="2016-10" db="EMBL/GenBank/DDBJ databases">
        <authorList>
            <person name="de Groot N.N."/>
        </authorList>
    </citation>
    <scope>NUCLEOTIDE SEQUENCE [LARGE SCALE GENOMIC DNA]</scope>
    <source>
        <strain evidence="1 2">OK461</strain>
    </source>
</reference>
<evidence type="ECO:0000313" key="2">
    <source>
        <dbReference type="Proteomes" id="UP000181942"/>
    </source>
</evidence>
<proteinExistence type="predicted"/>
<dbReference type="EMBL" id="FONR01000010">
    <property type="protein sequence ID" value="SFF66004.1"/>
    <property type="molecule type" value="Genomic_DNA"/>
</dbReference>
<evidence type="ECO:0000313" key="1">
    <source>
        <dbReference type="EMBL" id="SFF66004.1"/>
    </source>
</evidence>
<protein>
    <submittedName>
        <fullName evidence="1">Uncharacterized protein</fullName>
    </submittedName>
</protein>
<accession>A0A1I2KGB5</accession>
<organism evidence="1 2">
    <name type="scientific">Streptomyces mirabilis</name>
    <dbReference type="NCBI Taxonomy" id="68239"/>
    <lineage>
        <taxon>Bacteria</taxon>
        <taxon>Bacillati</taxon>
        <taxon>Actinomycetota</taxon>
        <taxon>Actinomycetes</taxon>
        <taxon>Kitasatosporales</taxon>
        <taxon>Streptomycetaceae</taxon>
        <taxon>Streptomyces</taxon>
    </lineage>
</organism>
<dbReference type="AlphaFoldDB" id="A0A1I2KGB5"/>